<dbReference type="KEGG" id="asul:DFR86_01375"/>
<name>A0A2U9IJV8_9CREN</name>
<keyword evidence="2" id="KW-1185">Reference proteome</keyword>
<protein>
    <submittedName>
        <fullName evidence="1">Uncharacterized protein</fullName>
    </submittedName>
</protein>
<gene>
    <name evidence="1" type="ORF">DFR86_01375</name>
</gene>
<evidence type="ECO:0000313" key="2">
    <source>
        <dbReference type="Proteomes" id="UP000248410"/>
    </source>
</evidence>
<reference evidence="1 2" key="1">
    <citation type="submission" date="2018-05" db="EMBL/GenBank/DDBJ databases">
        <title>Complete Genome Sequences of Extremely Thermoacidophilic, Metal-Mobilizing Type-Strain Members of the Archaeal Family Sulfolobaceae: Acidianus brierleyi DSM-1651T, Acidianus sulfidivorans DSM-18786T, Metallosphaera hakonensis DSM-7519T, and Metallosphaera prunae DSM-10039T.</title>
        <authorList>
            <person name="Counts J.A."/>
            <person name="Kelly R.M."/>
        </authorList>
    </citation>
    <scope>NUCLEOTIDE SEQUENCE [LARGE SCALE GENOMIC DNA]</scope>
    <source>
        <strain evidence="1 2">JP7</strain>
    </source>
</reference>
<dbReference type="OrthoDB" id="36086at2157"/>
<dbReference type="Proteomes" id="UP000248410">
    <property type="component" value="Chromosome"/>
</dbReference>
<dbReference type="RefSeq" id="WP_110379217.1">
    <property type="nucleotide sequence ID" value="NZ_CP029288.2"/>
</dbReference>
<evidence type="ECO:0000313" key="1">
    <source>
        <dbReference type="EMBL" id="AWR96327.1"/>
    </source>
</evidence>
<organism evidence="1 2">
    <name type="scientific">Acidianus sulfidivorans JP7</name>
    <dbReference type="NCBI Taxonomy" id="619593"/>
    <lineage>
        <taxon>Archaea</taxon>
        <taxon>Thermoproteota</taxon>
        <taxon>Thermoprotei</taxon>
        <taxon>Sulfolobales</taxon>
        <taxon>Sulfolobaceae</taxon>
        <taxon>Acidianus</taxon>
    </lineage>
</organism>
<dbReference type="AlphaFoldDB" id="A0A2U9IJV8"/>
<dbReference type="GeneID" id="36836578"/>
<sequence>MSVEESDTDLIIKIPNFSPIKIPKSSILKMEEVDPPEEICRLFMSKPGLIFAGSTIDGKISYFNIKPGEKCIRIILKDGRQIYITHNINK</sequence>
<dbReference type="EMBL" id="CP029288">
    <property type="protein sequence ID" value="AWR96327.1"/>
    <property type="molecule type" value="Genomic_DNA"/>
</dbReference>
<proteinExistence type="predicted"/>
<accession>A0A2U9IJV8</accession>